<keyword evidence="4" id="KW-1185">Reference proteome</keyword>
<evidence type="ECO:0000256" key="1">
    <source>
        <dbReference type="SAM" id="Phobius"/>
    </source>
</evidence>
<dbReference type="Pfam" id="PF13038">
    <property type="entry name" value="DUF3899"/>
    <property type="match status" value="1"/>
</dbReference>
<dbReference type="Proteomes" id="UP000679779">
    <property type="component" value="Unassembled WGS sequence"/>
</dbReference>
<feature type="transmembrane region" description="Helical" evidence="1">
    <location>
        <begin position="76"/>
        <end position="98"/>
    </location>
</feature>
<evidence type="ECO:0000313" key="3">
    <source>
        <dbReference type="EMBL" id="GIO29581.1"/>
    </source>
</evidence>
<sequence length="99" mass="11434">MEAQGSLFMELVNLLSIISLLLLMAGAGMLVLQGGLFNGFLHSCRRFFEHSTKQGEYASRFHREEKRWKEWGKFRLTYPLLLSGGILFIFTYVCSILMH</sequence>
<comment type="caution">
    <text evidence="3">The sequence shown here is derived from an EMBL/GenBank/DDBJ whole genome shotgun (WGS) entry which is preliminary data.</text>
</comment>
<dbReference type="RefSeq" id="WP_160037811.1">
    <property type="nucleotide sequence ID" value="NZ_BORQ01000001.1"/>
</dbReference>
<dbReference type="InterPro" id="IPR025007">
    <property type="entry name" value="DUF3899"/>
</dbReference>
<keyword evidence="1" id="KW-0812">Transmembrane</keyword>
<gene>
    <name evidence="3" type="ORF">J2TS6_07220</name>
</gene>
<proteinExistence type="predicted"/>
<evidence type="ECO:0000313" key="4">
    <source>
        <dbReference type="Proteomes" id="UP000679779"/>
    </source>
</evidence>
<keyword evidence="1" id="KW-0472">Membrane</keyword>
<feature type="domain" description="DUF3899" evidence="2">
    <location>
        <begin position="12"/>
        <end position="94"/>
    </location>
</feature>
<protein>
    <recommendedName>
        <fullName evidence="2">DUF3899 domain-containing protein</fullName>
    </recommendedName>
</protein>
<dbReference type="AlphaFoldDB" id="A0A919XCE1"/>
<dbReference type="EMBL" id="BORQ01000001">
    <property type="protein sequence ID" value="GIO29581.1"/>
    <property type="molecule type" value="Genomic_DNA"/>
</dbReference>
<keyword evidence="1" id="KW-1133">Transmembrane helix</keyword>
<organism evidence="3 4">
    <name type="scientific">Paenibacillus albilobatus</name>
    <dbReference type="NCBI Taxonomy" id="2716884"/>
    <lineage>
        <taxon>Bacteria</taxon>
        <taxon>Bacillati</taxon>
        <taxon>Bacillota</taxon>
        <taxon>Bacilli</taxon>
        <taxon>Bacillales</taxon>
        <taxon>Paenibacillaceae</taxon>
        <taxon>Paenibacillus</taxon>
    </lineage>
</organism>
<name>A0A919XCE1_9BACL</name>
<evidence type="ECO:0000259" key="2">
    <source>
        <dbReference type="Pfam" id="PF13038"/>
    </source>
</evidence>
<feature type="transmembrane region" description="Helical" evidence="1">
    <location>
        <begin position="12"/>
        <end position="37"/>
    </location>
</feature>
<reference evidence="3" key="1">
    <citation type="submission" date="2021-03" db="EMBL/GenBank/DDBJ databases">
        <title>Antimicrobial resistance genes in bacteria isolated from Japanese honey, and their potential for conferring macrolide and lincosamide resistance in the American foulbrood pathogen Paenibacillus larvae.</title>
        <authorList>
            <person name="Okamoto M."/>
            <person name="Kumagai M."/>
            <person name="Kanamori H."/>
            <person name="Takamatsu D."/>
        </authorList>
    </citation>
    <scope>NUCLEOTIDE SEQUENCE</scope>
    <source>
        <strain evidence="3">J2TS6</strain>
    </source>
</reference>
<accession>A0A919XCE1</accession>